<evidence type="ECO:0000313" key="2">
    <source>
        <dbReference type="EMBL" id="KAH7324142.1"/>
    </source>
</evidence>
<reference evidence="2" key="1">
    <citation type="journal article" date="2021" name="Nat. Commun.">
        <title>Genetic determinants of endophytism in the Arabidopsis root mycobiome.</title>
        <authorList>
            <person name="Mesny F."/>
            <person name="Miyauchi S."/>
            <person name="Thiergart T."/>
            <person name="Pickel B."/>
            <person name="Atanasova L."/>
            <person name="Karlsson M."/>
            <person name="Huettel B."/>
            <person name="Barry K.W."/>
            <person name="Haridas S."/>
            <person name="Chen C."/>
            <person name="Bauer D."/>
            <person name="Andreopoulos W."/>
            <person name="Pangilinan J."/>
            <person name="LaButti K."/>
            <person name="Riley R."/>
            <person name="Lipzen A."/>
            <person name="Clum A."/>
            <person name="Drula E."/>
            <person name="Henrissat B."/>
            <person name="Kohler A."/>
            <person name="Grigoriev I.V."/>
            <person name="Martin F.M."/>
            <person name="Hacquard S."/>
        </authorList>
    </citation>
    <scope>NUCLEOTIDE SEQUENCE</scope>
    <source>
        <strain evidence="2">MPI-CAGE-CH-0235</strain>
    </source>
</reference>
<dbReference type="InterPro" id="IPR021917">
    <property type="entry name" value="Unchr_Zn-peptidase-like"/>
</dbReference>
<evidence type="ECO:0000313" key="3">
    <source>
        <dbReference type="Proteomes" id="UP000813444"/>
    </source>
</evidence>
<dbReference type="PANTHER" id="PTHR21054">
    <property type="entry name" value="ZINC METALLOPROTEINASE-RELATED"/>
    <property type="match status" value="1"/>
</dbReference>
<feature type="compositionally biased region" description="Basic residues" evidence="1">
    <location>
        <begin position="689"/>
        <end position="699"/>
    </location>
</feature>
<feature type="compositionally biased region" description="Acidic residues" evidence="1">
    <location>
        <begin position="706"/>
        <end position="733"/>
    </location>
</feature>
<keyword evidence="3" id="KW-1185">Reference proteome</keyword>
<proteinExistence type="predicted"/>
<feature type="region of interest" description="Disordered" evidence="1">
    <location>
        <begin position="675"/>
        <end position="733"/>
    </location>
</feature>
<name>A0A8K0SWM9_9HYPO</name>
<gene>
    <name evidence="2" type="ORF">B0I35DRAFT_508941</name>
</gene>
<dbReference type="AlphaFoldDB" id="A0A8K0SWM9"/>
<accession>A0A8K0SWM9</accession>
<protein>
    <submittedName>
        <fullName evidence="2">Peptidase family-domain-containing protein</fullName>
    </submittedName>
</protein>
<evidence type="ECO:0000256" key="1">
    <source>
        <dbReference type="SAM" id="MobiDB-lite"/>
    </source>
</evidence>
<dbReference type="PANTHER" id="PTHR21054:SF2">
    <property type="entry name" value="MIP04191P"/>
    <property type="match status" value="1"/>
</dbReference>
<sequence>MFTFQNIEAGETVHQRCVLLYGHYDGPSAQDHSNFIRVQTKDEVDEEVFPEQRWLLSHGWFKALVMLSPGDNKLVFYVGNEDQEATVLHIQYVPLLQSPPLHLAILIAKDSPLLIDCSDKKFGALCGAHSSLEAAIAKFRMTAYQWQALTAAAMFDNGLRRRSFRLEEEWCADTVSQTYLRSVCADSTAKVHLVRTDKTVAELRNIEFAQQNSRAQNPNELHEIFKQALLQHGFPFVSDTRPVVAGLILDTAYDTSRRMILGHAALGAHDPAGLSLGIFGSHLTYSWPRSIEEVTSCLMDTRMPGPLVGNDNGECASLWEACSVGQGAFLHEVGHAFSAPHTTGIMMRGYAKDWPKCFLSETARNMQTGAPGVAPVTPETSHDCRWDIRDLLRFVNLPHFRLPGDTRLPQSNPTIVLSDSEDEKKQRVVVSCPAGIAMVLFNGDAKETPSVAHPETMTSYNIDDLERTYDLSQPLMLEVIAMNGKAAVTDLAKLLSASSKLRIPGTSIMLRKKSVQSYDARDDDWHWAVMLKKRAEDGHLTSAYKIDIRVGAALDGAIVYYKDGTKIPCGPRGKNGDDPHMGGHQARKLALPKKVDIVKVQVQAAAGSYLGGLRMTLSNGRAMGALNLGGSSALAEVLVPDEGQRILGFYGRSGAYGMCSEFGIVTGPKDKDIPDSVYDMPELQNYPLGHKRKGRKHGTIGKLDESDTDETLDTSEDEDDGYDYEEDFDSEDE</sequence>
<comment type="caution">
    <text evidence="2">The sequence shown here is derived from an EMBL/GenBank/DDBJ whole genome shotgun (WGS) entry which is preliminary data.</text>
</comment>
<dbReference type="InterPro" id="IPR053002">
    <property type="entry name" value="Metalloproteinase_M10B"/>
</dbReference>
<dbReference type="Pfam" id="PF12044">
    <property type="entry name" value="Metallopep"/>
    <property type="match status" value="1"/>
</dbReference>
<dbReference type="Proteomes" id="UP000813444">
    <property type="component" value="Unassembled WGS sequence"/>
</dbReference>
<dbReference type="OrthoDB" id="74460at2759"/>
<dbReference type="EMBL" id="JAGPNK010000003">
    <property type="protein sequence ID" value="KAH7324142.1"/>
    <property type="molecule type" value="Genomic_DNA"/>
</dbReference>
<dbReference type="GO" id="GO:0005737">
    <property type="term" value="C:cytoplasm"/>
    <property type="evidence" value="ECO:0007669"/>
    <property type="project" value="TreeGrafter"/>
</dbReference>
<organism evidence="2 3">
    <name type="scientific">Stachybotrys elegans</name>
    <dbReference type="NCBI Taxonomy" id="80388"/>
    <lineage>
        <taxon>Eukaryota</taxon>
        <taxon>Fungi</taxon>
        <taxon>Dikarya</taxon>
        <taxon>Ascomycota</taxon>
        <taxon>Pezizomycotina</taxon>
        <taxon>Sordariomycetes</taxon>
        <taxon>Hypocreomycetidae</taxon>
        <taxon>Hypocreales</taxon>
        <taxon>Stachybotryaceae</taxon>
        <taxon>Stachybotrys</taxon>
    </lineage>
</organism>